<feature type="compositionally biased region" description="Basic residues" evidence="1">
    <location>
        <begin position="12"/>
        <end position="24"/>
    </location>
</feature>
<protein>
    <recommendedName>
        <fullName evidence="2">Thioredoxin domain-containing protein</fullName>
    </recommendedName>
</protein>
<feature type="compositionally biased region" description="Basic and acidic residues" evidence="1">
    <location>
        <begin position="1"/>
        <end position="11"/>
    </location>
</feature>
<dbReference type="InterPro" id="IPR013766">
    <property type="entry name" value="Thioredoxin_domain"/>
</dbReference>
<dbReference type="PANTHER" id="PTHR45815:SF3">
    <property type="entry name" value="PROTEIN DISULFIDE-ISOMERASE A6"/>
    <property type="match status" value="1"/>
</dbReference>
<dbReference type="GO" id="GO:0015035">
    <property type="term" value="F:protein-disulfide reductase activity"/>
    <property type="evidence" value="ECO:0007669"/>
    <property type="project" value="TreeGrafter"/>
</dbReference>
<dbReference type="CDD" id="cd02961">
    <property type="entry name" value="PDI_a_family"/>
    <property type="match status" value="1"/>
</dbReference>
<proteinExistence type="predicted"/>
<dbReference type="PROSITE" id="PS51352">
    <property type="entry name" value="THIOREDOXIN_2"/>
    <property type="match status" value="1"/>
</dbReference>
<dbReference type="PANTHER" id="PTHR45815">
    <property type="entry name" value="PROTEIN DISULFIDE-ISOMERASE A6"/>
    <property type="match status" value="1"/>
</dbReference>
<dbReference type="Gene3D" id="3.40.30.10">
    <property type="entry name" value="Glutaredoxin"/>
    <property type="match status" value="1"/>
</dbReference>
<dbReference type="GO" id="GO:0005788">
    <property type="term" value="C:endoplasmic reticulum lumen"/>
    <property type="evidence" value="ECO:0007669"/>
    <property type="project" value="TreeGrafter"/>
</dbReference>
<dbReference type="Pfam" id="PF00085">
    <property type="entry name" value="Thioredoxin"/>
    <property type="match status" value="1"/>
</dbReference>
<dbReference type="AlphaFoldDB" id="A0A6C0DEP6"/>
<evidence type="ECO:0000313" key="3">
    <source>
        <dbReference type="EMBL" id="QHT14055.1"/>
    </source>
</evidence>
<feature type="region of interest" description="Disordered" evidence="1">
    <location>
        <begin position="1"/>
        <end position="24"/>
    </location>
</feature>
<dbReference type="InterPro" id="IPR036249">
    <property type="entry name" value="Thioredoxin-like_sf"/>
</dbReference>
<dbReference type="GO" id="GO:0034976">
    <property type="term" value="P:response to endoplasmic reticulum stress"/>
    <property type="evidence" value="ECO:0007669"/>
    <property type="project" value="TreeGrafter"/>
</dbReference>
<evidence type="ECO:0000256" key="1">
    <source>
        <dbReference type="SAM" id="MobiDB-lite"/>
    </source>
</evidence>
<accession>A0A6C0DEP6</accession>
<evidence type="ECO:0000259" key="2">
    <source>
        <dbReference type="PROSITE" id="PS51352"/>
    </source>
</evidence>
<organism evidence="3">
    <name type="scientific">viral metagenome</name>
    <dbReference type="NCBI Taxonomy" id="1070528"/>
    <lineage>
        <taxon>unclassified sequences</taxon>
        <taxon>metagenomes</taxon>
        <taxon>organismal metagenomes</taxon>
    </lineage>
</organism>
<dbReference type="EMBL" id="MN739578">
    <property type="protein sequence ID" value="QHT14055.1"/>
    <property type="molecule type" value="Genomic_DNA"/>
</dbReference>
<name>A0A6C0DEP6_9ZZZZ</name>
<reference evidence="3" key="1">
    <citation type="journal article" date="2020" name="Nature">
        <title>Giant virus diversity and host interactions through global metagenomics.</title>
        <authorList>
            <person name="Schulz F."/>
            <person name="Roux S."/>
            <person name="Paez-Espino D."/>
            <person name="Jungbluth S."/>
            <person name="Walsh D.A."/>
            <person name="Denef V.J."/>
            <person name="McMahon K.D."/>
            <person name="Konstantinidis K.T."/>
            <person name="Eloe-Fadrosh E.A."/>
            <person name="Kyrpides N.C."/>
            <person name="Woyke T."/>
        </authorList>
    </citation>
    <scope>NUCLEOTIDE SEQUENCE</scope>
    <source>
        <strain evidence="3">GVMAG-M-3300023174-134</strain>
    </source>
</reference>
<feature type="domain" description="Thioredoxin" evidence="2">
    <location>
        <begin position="1"/>
        <end position="135"/>
    </location>
</feature>
<sequence length="166" mass="19478">MITAGRVEKKRPYNKSHKKPHHKRIHHKIFNASKQVVVCLVHANWCGHCQHLMPEWNKMEHNIKNNPKLSSNCKIVKIESEYVNKELPKYENMIKQKIQVEGYPTIFLIKGGQIQKYEGERTAEQIGGWVASEVNRHVGGKTRKQMRKPSKKNCKSCKSFNMFKLW</sequence>
<dbReference type="SUPFAM" id="SSF52833">
    <property type="entry name" value="Thioredoxin-like"/>
    <property type="match status" value="1"/>
</dbReference>